<feature type="compositionally biased region" description="Basic residues" evidence="5">
    <location>
        <begin position="69"/>
        <end position="88"/>
    </location>
</feature>
<feature type="region of interest" description="Disordered" evidence="5">
    <location>
        <begin position="40"/>
        <end position="116"/>
    </location>
</feature>
<evidence type="ECO:0000256" key="1">
    <source>
        <dbReference type="ARBA" id="ARBA00008553"/>
    </source>
</evidence>
<dbReference type="GO" id="GO:0006412">
    <property type="term" value="P:translation"/>
    <property type="evidence" value="ECO:0007669"/>
    <property type="project" value="InterPro"/>
</dbReference>
<dbReference type="EMBL" id="CAJPDR010000082">
    <property type="protein sequence ID" value="CAF9915319.1"/>
    <property type="molecule type" value="Genomic_DNA"/>
</dbReference>
<name>A0A8H3EZF0_9LECA</name>
<dbReference type="GO" id="GO:0005840">
    <property type="term" value="C:ribosome"/>
    <property type="evidence" value="ECO:0007669"/>
    <property type="project" value="UniProtKB-KW"/>
</dbReference>
<dbReference type="Pfam" id="PF00673">
    <property type="entry name" value="Ribosomal_L5_C"/>
    <property type="match status" value="1"/>
</dbReference>
<evidence type="ECO:0000256" key="2">
    <source>
        <dbReference type="ARBA" id="ARBA00022980"/>
    </source>
</evidence>
<dbReference type="SUPFAM" id="SSF55282">
    <property type="entry name" value="RL5-like"/>
    <property type="match status" value="1"/>
</dbReference>
<proteinExistence type="inferred from homology"/>
<dbReference type="Proteomes" id="UP000664203">
    <property type="component" value="Unassembled WGS sequence"/>
</dbReference>
<evidence type="ECO:0000256" key="3">
    <source>
        <dbReference type="ARBA" id="ARBA00023274"/>
    </source>
</evidence>
<evidence type="ECO:0000313" key="9">
    <source>
        <dbReference type="Proteomes" id="UP000664203"/>
    </source>
</evidence>
<dbReference type="OrthoDB" id="539541at2759"/>
<accession>A0A8H3EZF0</accession>
<dbReference type="FunFam" id="3.30.1440.10:FF:000001">
    <property type="entry name" value="50S ribosomal protein L5"/>
    <property type="match status" value="1"/>
</dbReference>
<feature type="domain" description="Large ribosomal subunit protein uL5 N-terminal" evidence="6">
    <location>
        <begin position="188"/>
        <end position="241"/>
    </location>
</feature>
<dbReference type="PANTHER" id="PTHR11994">
    <property type="entry name" value="60S RIBOSOMAL PROTEIN L11-RELATED"/>
    <property type="match status" value="1"/>
</dbReference>
<reference evidence="8" key="1">
    <citation type="submission" date="2021-03" db="EMBL/GenBank/DDBJ databases">
        <authorList>
            <person name="Tagirdzhanova G."/>
        </authorList>
    </citation>
    <scope>NUCLEOTIDE SEQUENCE</scope>
</reference>
<keyword evidence="9" id="KW-1185">Reference proteome</keyword>
<evidence type="ECO:0000259" key="7">
    <source>
        <dbReference type="Pfam" id="PF00673"/>
    </source>
</evidence>
<comment type="similarity">
    <text evidence="1">Belongs to the universal ribosomal protein uL5 family.</text>
</comment>
<dbReference type="Pfam" id="PF00281">
    <property type="entry name" value="Ribosomal_L5"/>
    <property type="match status" value="1"/>
</dbReference>
<gene>
    <name evidence="8" type="ORF">ALECFALPRED_010102</name>
</gene>
<dbReference type="InterPro" id="IPR031309">
    <property type="entry name" value="Ribosomal_uL5_C"/>
</dbReference>
<evidence type="ECO:0000256" key="4">
    <source>
        <dbReference type="ARBA" id="ARBA00040368"/>
    </source>
</evidence>
<keyword evidence="2" id="KW-0689">Ribosomal protein</keyword>
<dbReference type="GO" id="GO:1990904">
    <property type="term" value="C:ribonucleoprotein complex"/>
    <property type="evidence" value="ECO:0007669"/>
    <property type="project" value="UniProtKB-KW"/>
</dbReference>
<protein>
    <recommendedName>
        <fullName evidence="4">Large ribosomal subunit protein uL5m</fullName>
    </recommendedName>
</protein>
<evidence type="ECO:0000259" key="6">
    <source>
        <dbReference type="Pfam" id="PF00281"/>
    </source>
</evidence>
<dbReference type="Gene3D" id="3.30.1440.10">
    <property type="match status" value="1"/>
</dbReference>
<dbReference type="InterPro" id="IPR031310">
    <property type="entry name" value="Ribosomal_uL5_N"/>
</dbReference>
<evidence type="ECO:0000256" key="5">
    <source>
        <dbReference type="SAM" id="MobiDB-lite"/>
    </source>
</evidence>
<comment type="caution">
    <text evidence="8">The sequence shown here is derived from an EMBL/GenBank/DDBJ whole genome shotgun (WGS) entry which is preliminary data.</text>
</comment>
<dbReference type="AlphaFoldDB" id="A0A8H3EZF0"/>
<sequence length="350" mass="39030">MASQRVPSVFQSLPLRKRDFHNFPCLCSCRKASTFNGMTELSEDVDPSSSMQIPGPSEEHLASFDPIARSKRRKRPLPSSRYKFRPPKYYRGPLHPHQPPPPTAPESREFIPGPFSLPRLQQTYHSTFASDLLTLMYTHHPPGTLPGPSGPRLRSWDGSSPYHKNRPLRPPRGGPALPLLRRPITFRNIPRLEKIHVHSFVKEAGSDSAHLHVAGMIMQAITNVRATVFRAKHTIANFNLRKGSPCSVGVELRGEDMYNFLAKVTEVVMPRIKDYQGISGKSGDSNGDIGWGFGPDTVGTFPEVEINYDAYPSKMIPAVHIVVCTTATNDKDARLLLSSMGVPFYGKHMN</sequence>
<dbReference type="InterPro" id="IPR002132">
    <property type="entry name" value="Ribosomal_uL5"/>
</dbReference>
<dbReference type="InterPro" id="IPR022803">
    <property type="entry name" value="Ribosomal_uL5_dom_sf"/>
</dbReference>
<dbReference type="GO" id="GO:0003735">
    <property type="term" value="F:structural constituent of ribosome"/>
    <property type="evidence" value="ECO:0007669"/>
    <property type="project" value="InterPro"/>
</dbReference>
<organism evidence="8 9">
    <name type="scientific">Alectoria fallacina</name>
    <dbReference type="NCBI Taxonomy" id="1903189"/>
    <lineage>
        <taxon>Eukaryota</taxon>
        <taxon>Fungi</taxon>
        <taxon>Dikarya</taxon>
        <taxon>Ascomycota</taxon>
        <taxon>Pezizomycotina</taxon>
        <taxon>Lecanoromycetes</taxon>
        <taxon>OSLEUM clade</taxon>
        <taxon>Lecanoromycetidae</taxon>
        <taxon>Lecanorales</taxon>
        <taxon>Lecanorineae</taxon>
        <taxon>Parmeliaceae</taxon>
        <taxon>Alectoria</taxon>
    </lineage>
</organism>
<feature type="domain" description="Large ribosomal subunit protein uL5 C-terminal" evidence="7">
    <location>
        <begin position="245"/>
        <end position="344"/>
    </location>
</feature>
<keyword evidence="3" id="KW-0687">Ribonucleoprotein</keyword>
<evidence type="ECO:0000313" key="8">
    <source>
        <dbReference type="EMBL" id="CAF9915319.1"/>
    </source>
</evidence>
<feature type="region of interest" description="Disordered" evidence="5">
    <location>
        <begin position="143"/>
        <end position="176"/>
    </location>
</feature>